<dbReference type="EMBL" id="GG663364">
    <property type="protein sequence ID" value="EEH10459.1"/>
    <property type="molecule type" value="Genomic_DNA"/>
</dbReference>
<dbReference type="InParanoid" id="C0NE11"/>
<sequence length="125" mass="13322">MTATTHGHVERVIYGLETVAAAGAITRAGLCKICTTPTTSEVSCVVLLGTRYPRAPAIQQRATGHRYQRSAVGLSRGAVCAANRGSLGAGSASEDWKPVPWVLPLGLGDRQCPVQQYDDEWGRWG</sequence>
<organism evidence="1 2">
    <name type="scientific">Ajellomyces capsulatus (strain G186AR / H82 / ATCC MYA-2454 / RMSCC 2432)</name>
    <name type="common">Darling's disease fungus</name>
    <name type="synonym">Histoplasma capsulatum</name>
    <dbReference type="NCBI Taxonomy" id="447093"/>
    <lineage>
        <taxon>Eukaryota</taxon>
        <taxon>Fungi</taxon>
        <taxon>Dikarya</taxon>
        <taxon>Ascomycota</taxon>
        <taxon>Pezizomycotina</taxon>
        <taxon>Eurotiomycetes</taxon>
        <taxon>Eurotiomycetidae</taxon>
        <taxon>Onygenales</taxon>
        <taxon>Ajellomycetaceae</taxon>
        <taxon>Histoplasma</taxon>
    </lineage>
</organism>
<name>C0NE11_AJECG</name>
<dbReference type="AlphaFoldDB" id="C0NE11"/>
<evidence type="ECO:0000313" key="1">
    <source>
        <dbReference type="EMBL" id="EEH10459.1"/>
    </source>
</evidence>
<dbReference type="Proteomes" id="UP000001631">
    <property type="component" value="Unassembled WGS sequence"/>
</dbReference>
<gene>
    <name evidence="1" type="ORF">HCBG_02104</name>
</gene>
<dbReference type="RefSeq" id="XP_045290939.1">
    <property type="nucleotide sequence ID" value="XM_045429153.1"/>
</dbReference>
<protein>
    <submittedName>
        <fullName evidence="1">Uncharacterized protein</fullName>
    </submittedName>
</protein>
<dbReference type="HOGENOM" id="CLU_1991993_0_0_1"/>
<proteinExistence type="predicted"/>
<reference evidence="1" key="1">
    <citation type="submission" date="2009-02" db="EMBL/GenBank/DDBJ databases">
        <title>The Genome Sequence of Ajellomyces capsulatus strain G186AR.</title>
        <authorList>
            <consortium name="The Broad Institute Genome Sequencing Platform"/>
            <person name="Champion M."/>
            <person name="Cuomo C."/>
            <person name="Ma L.-J."/>
            <person name="Henn M.R."/>
            <person name="Sil A."/>
            <person name="Goldman B."/>
            <person name="Young S.K."/>
            <person name="Kodira C.D."/>
            <person name="Zeng Q."/>
            <person name="Koehrsen M."/>
            <person name="Alvarado L."/>
            <person name="Berlin A."/>
            <person name="Borenstein D."/>
            <person name="Chen Z."/>
            <person name="Engels R."/>
            <person name="Freedman E."/>
            <person name="Gellesch M."/>
            <person name="Goldberg J."/>
            <person name="Griggs A."/>
            <person name="Gujja S."/>
            <person name="Heiman D."/>
            <person name="Hepburn T."/>
            <person name="Howarth C."/>
            <person name="Jen D."/>
            <person name="Larson L."/>
            <person name="Lewis B."/>
            <person name="Mehta T."/>
            <person name="Park D."/>
            <person name="Pearson M."/>
            <person name="Roberts A."/>
            <person name="Saif S."/>
            <person name="Shea T."/>
            <person name="Shenoy N."/>
            <person name="Sisk P."/>
            <person name="Stolte C."/>
            <person name="Sykes S."/>
            <person name="Walk T."/>
            <person name="White J."/>
            <person name="Yandava C."/>
            <person name="Klein B."/>
            <person name="McEwen J.G."/>
            <person name="Puccia R."/>
            <person name="Goldman G.H."/>
            <person name="Felipe M.S."/>
            <person name="Nino-Vega G."/>
            <person name="San-Blas G."/>
            <person name="Taylor J."/>
            <person name="Mendoza L."/>
            <person name="Galagan J."/>
            <person name="Nusbaum C."/>
            <person name="Birren B."/>
        </authorList>
    </citation>
    <scope>NUCLEOTIDE SEQUENCE</scope>
    <source>
        <strain evidence="1">G186AR</strain>
    </source>
</reference>
<dbReference type="GeneID" id="69035120"/>
<keyword evidence="2" id="KW-1185">Reference proteome</keyword>
<accession>C0NE11</accession>
<evidence type="ECO:0000313" key="2">
    <source>
        <dbReference type="Proteomes" id="UP000001631"/>
    </source>
</evidence>